<evidence type="ECO:0000256" key="7">
    <source>
        <dbReference type="ARBA" id="ARBA00023157"/>
    </source>
</evidence>
<keyword evidence="6" id="KW-0106">Calcium</keyword>
<dbReference type="OrthoDB" id="7197884at2"/>
<dbReference type="EMBL" id="CP018632">
    <property type="protein sequence ID" value="ASJ74770.1"/>
    <property type="molecule type" value="Genomic_DNA"/>
</dbReference>
<evidence type="ECO:0000256" key="9">
    <source>
        <dbReference type="SAM" id="SignalP"/>
    </source>
</evidence>
<reference evidence="10 11" key="1">
    <citation type="submission" date="2016-12" db="EMBL/GenBank/DDBJ databases">
        <authorList>
            <person name="Song W.-J."/>
            <person name="Kurnit D.M."/>
        </authorList>
    </citation>
    <scope>NUCLEOTIDE SEQUENCE [LARGE SCALE GENOMIC DNA]</scope>
    <source>
        <strain evidence="10 11">IMCC3135</strain>
    </source>
</reference>
<dbReference type="EC" id="3.1.1.-" evidence="10"/>
<organism evidence="10 11">
    <name type="scientific">Granulosicoccus antarcticus IMCC3135</name>
    <dbReference type="NCBI Taxonomy" id="1192854"/>
    <lineage>
        <taxon>Bacteria</taxon>
        <taxon>Pseudomonadati</taxon>
        <taxon>Pseudomonadota</taxon>
        <taxon>Gammaproteobacteria</taxon>
        <taxon>Chromatiales</taxon>
        <taxon>Granulosicoccaceae</taxon>
        <taxon>Granulosicoccus</taxon>
    </lineage>
</organism>
<dbReference type="PANTHER" id="PTHR33938">
    <property type="entry name" value="FERULOYL ESTERASE B-RELATED"/>
    <property type="match status" value="1"/>
</dbReference>
<name>A0A2Z2P0Q7_9GAMM</name>
<evidence type="ECO:0000256" key="6">
    <source>
        <dbReference type="ARBA" id="ARBA00022837"/>
    </source>
</evidence>
<evidence type="ECO:0000256" key="2">
    <source>
        <dbReference type="ARBA" id="ARBA00022487"/>
    </source>
</evidence>
<keyword evidence="11" id="KW-1185">Reference proteome</keyword>
<dbReference type="KEGG" id="gai:IMCC3135_23505"/>
<dbReference type="AlphaFoldDB" id="A0A2Z2P0Q7"/>
<dbReference type="GO" id="GO:0046872">
    <property type="term" value="F:metal ion binding"/>
    <property type="evidence" value="ECO:0007669"/>
    <property type="project" value="UniProtKB-KW"/>
</dbReference>
<evidence type="ECO:0000256" key="5">
    <source>
        <dbReference type="ARBA" id="ARBA00022801"/>
    </source>
</evidence>
<dbReference type="RefSeq" id="WP_157736225.1">
    <property type="nucleotide sequence ID" value="NZ_CP018632.1"/>
</dbReference>
<dbReference type="GO" id="GO:0052689">
    <property type="term" value="F:carboxylic ester hydrolase activity"/>
    <property type="evidence" value="ECO:0007669"/>
    <property type="project" value="UniProtKB-KW"/>
</dbReference>
<evidence type="ECO:0000256" key="3">
    <source>
        <dbReference type="ARBA" id="ARBA00022723"/>
    </source>
</evidence>
<dbReference type="SUPFAM" id="SSF53474">
    <property type="entry name" value="alpha/beta-Hydrolases"/>
    <property type="match status" value="1"/>
</dbReference>
<feature type="signal peptide" evidence="9">
    <location>
        <begin position="1"/>
        <end position="25"/>
    </location>
</feature>
<dbReference type="PANTHER" id="PTHR33938:SF15">
    <property type="entry name" value="FERULOYL ESTERASE B-RELATED"/>
    <property type="match status" value="1"/>
</dbReference>
<dbReference type="InterPro" id="IPR011118">
    <property type="entry name" value="Tannase/feruloyl_esterase"/>
</dbReference>
<feature type="region of interest" description="Disordered" evidence="8">
    <location>
        <begin position="29"/>
        <end position="59"/>
    </location>
</feature>
<keyword evidence="5 10" id="KW-0378">Hydrolase</keyword>
<sequence length="561" mass="59967">MKFNHQPMLRVSVMLAGIFALNAFAADGNSTQADEPANATSEPQTGTEAATNAEQPLPLGPKTCGELLDYAVTSVTTEITNAEPIQASVSSPWTSPDGGGGSVDVTSPICRIAGSIKPTRDSDIRFELWMPLNADWNGNFAGTASGGSNGYISYRAVNQHLSMGYASIGHDNGHRKEETDFALVEARKIDFAYRAQHVATLVGKEITEAFYDATPQYAYYNGCSQSGHHGMMEMQRYPDDYDGIIAGAPANDWTGTLAAEANAALAQWSNKGAGVSRDLLAKVGEKVLQSCDGQAGIDHLQDGMLDDPRKCNFDPASLQCDTQGADSTACLTQPQVQALRTALDGRRNTSGDILAMPYLAESLAGSFYPTDQTSPTSPQGSWANHWSYAVHGNPTYDFSNFDWPTEVAFARGKEGPSYDAINGNYSVFANQGGKFLMYHGWADSLIPASLSLQTWDRMNAQMGKEKVDSFARLFMVPGMDHCGGGSGASSFELMSSLADWVENDIAPDSTSVANTPIATREANTETGIEAMTRPLCPFPAIATYSGNGDVNAAENFSCSQP</sequence>
<evidence type="ECO:0000256" key="8">
    <source>
        <dbReference type="SAM" id="MobiDB-lite"/>
    </source>
</evidence>
<evidence type="ECO:0000256" key="4">
    <source>
        <dbReference type="ARBA" id="ARBA00022729"/>
    </source>
</evidence>
<dbReference type="Pfam" id="PF07519">
    <property type="entry name" value="Tannase"/>
    <property type="match status" value="1"/>
</dbReference>
<keyword evidence="3" id="KW-0479">Metal-binding</keyword>
<dbReference type="Proteomes" id="UP000250079">
    <property type="component" value="Chromosome"/>
</dbReference>
<keyword evidence="7" id="KW-1015">Disulfide bond</keyword>
<comment type="similarity">
    <text evidence="1">Belongs to the tannase family.</text>
</comment>
<feature type="compositionally biased region" description="Polar residues" evidence="8">
    <location>
        <begin position="29"/>
        <end position="54"/>
    </location>
</feature>
<evidence type="ECO:0000256" key="1">
    <source>
        <dbReference type="ARBA" id="ARBA00006249"/>
    </source>
</evidence>
<keyword evidence="4 9" id="KW-0732">Signal</keyword>
<evidence type="ECO:0000313" key="10">
    <source>
        <dbReference type="EMBL" id="ASJ74770.1"/>
    </source>
</evidence>
<dbReference type="InterPro" id="IPR029058">
    <property type="entry name" value="AB_hydrolase_fold"/>
</dbReference>
<accession>A0A2Z2P0Q7</accession>
<dbReference type="Gene3D" id="3.40.50.1820">
    <property type="entry name" value="alpha/beta hydrolase"/>
    <property type="match status" value="1"/>
</dbReference>
<feature type="chain" id="PRO_5016385589" evidence="9">
    <location>
        <begin position="26"/>
        <end position="561"/>
    </location>
</feature>
<proteinExistence type="inferred from homology"/>
<protein>
    <submittedName>
        <fullName evidence="10">Mono(2-hydroxyethyl) terephthalate hydrolase</fullName>
        <ecNumber evidence="10">3.1.1.-</ecNumber>
    </submittedName>
</protein>
<evidence type="ECO:0000313" key="11">
    <source>
        <dbReference type="Proteomes" id="UP000250079"/>
    </source>
</evidence>
<gene>
    <name evidence="10" type="ORF">IMCC3135_23505</name>
</gene>
<keyword evidence="2" id="KW-0719">Serine esterase</keyword>